<reference evidence="1 2" key="1">
    <citation type="submission" date="2015-09" db="EMBL/GenBank/DDBJ databases">
        <title>Genome sequence of Oxobacter pfennigii DSM 3222.</title>
        <authorList>
            <person name="Poehlein A."/>
            <person name="Bengelsdorf F.R."/>
            <person name="Schiel-Bengelsdorf B."/>
            <person name="Duerre P."/>
            <person name="Daniel R."/>
        </authorList>
    </citation>
    <scope>NUCLEOTIDE SEQUENCE [LARGE SCALE GENOMIC DNA]</scope>
    <source>
        <strain evidence="1 2">DSM 3222</strain>
    </source>
</reference>
<proteinExistence type="predicted"/>
<dbReference type="Pfam" id="PF02082">
    <property type="entry name" value="Rrf2"/>
    <property type="match status" value="1"/>
</dbReference>
<dbReference type="PROSITE" id="PS51197">
    <property type="entry name" value="HTH_RRF2_2"/>
    <property type="match status" value="1"/>
</dbReference>
<comment type="caution">
    <text evidence="1">The sequence shown here is derived from an EMBL/GenBank/DDBJ whole genome shotgun (WGS) entry which is preliminary data.</text>
</comment>
<organism evidence="1 2">
    <name type="scientific">Oxobacter pfennigii</name>
    <dbReference type="NCBI Taxonomy" id="36849"/>
    <lineage>
        <taxon>Bacteria</taxon>
        <taxon>Bacillati</taxon>
        <taxon>Bacillota</taxon>
        <taxon>Clostridia</taxon>
        <taxon>Eubacteriales</taxon>
        <taxon>Clostridiaceae</taxon>
        <taxon>Oxobacter</taxon>
    </lineage>
</organism>
<dbReference type="STRING" id="36849.OXPF_29750"/>
<evidence type="ECO:0000313" key="1">
    <source>
        <dbReference type="EMBL" id="KPU43534.1"/>
    </source>
</evidence>
<dbReference type="Gene3D" id="1.10.10.10">
    <property type="entry name" value="Winged helix-like DNA-binding domain superfamily/Winged helix DNA-binding domain"/>
    <property type="match status" value="1"/>
</dbReference>
<dbReference type="InterPro" id="IPR000944">
    <property type="entry name" value="Tscrpt_reg_Rrf2"/>
</dbReference>
<dbReference type="PROSITE" id="PS51257">
    <property type="entry name" value="PROKAR_LIPOPROTEIN"/>
    <property type="match status" value="1"/>
</dbReference>
<dbReference type="AlphaFoldDB" id="A0A0P9AE47"/>
<accession>A0A0P9AE47</accession>
<gene>
    <name evidence="1" type="primary">ywnA</name>
    <name evidence="1" type="ORF">OXPF_29750</name>
</gene>
<dbReference type="OrthoDB" id="213028at2"/>
<dbReference type="GO" id="GO:0005829">
    <property type="term" value="C:cytosol"/>
    <property type="evidence" value="ECO:0007669"/>
    <property type="project" value="TreeGrafter"/>
</dbReference>
<dbReference type="RefSeq" id="WP_054875970.1">
    <property type="nucleotide sequence ID" value="NZ_LKET01000039.1"/>
</dbReference>
<dbReference type="PANTHER" id="PTHR33221:SF15">
    <property type="entry name" value="HTH-TYPE TRANSCRIPTIONAL REGULATOR YWGB-RELATED"/>
    <property type="match status" value="1"/>
</dbReference>
<dbReference type="EMBL" id="LKET01000039">
    <property type="protein sequence ID" value="KPU43534.1"/>
    <property type="molecule type" value="Genomic_DNA"/>
</dbReference>
<dbReference type="GO" id="GO:0003700">
    <property type="term" value="F:DNA-binding transcription factor activity"/>
    <property type="evidence" value="ECO:0007669"/>
    <property type="project" value="TreeGrafter"/>
</dbReference>
<dbReference type="SUPFAM" id="SSF46785">
    <property type="entry name" value="Winged helix' DNA-binding domain"/>
    <property type="match status" value="1"/>
</dbReference>
<dbReference type="Proteomes" id="UP000050326">
    <property type="component" value="Unassembled WGS sequence"/>
</dbReference>
<protein>
    <submittedName>
        <fullName evidence="1">Putative HTH-type transcriptional regulator YwnA</fullName>
    </submittedName>
</protein>
<dbReference type="InterPro" id="IPR036390">
    <property type="entry name" value="WH_DNA-bd_sf"/>
</dbReference>
<evidence type="ECO:0000313" key="2">
    <source>
        <dbReference type="Proteomes" id="UP000050326"/>
    </source>
</evidence>
<sequence length="144" mass="15241">MRVSTQFPIAFHALMMIACFKDTRVTSEMVAGSAGCNAVTIRNIFSKLKKADLLSVKAGTGGTALGKPAEDITLWDIYAAVESDSADEIFKIHSKTSGSCPIGSNVRGLLSPHLDSAVAAMKAELSKVTLGQLIDELNPTQQTV</sequence>
<keyword evidence="2" id="KW-1185">Reference proteome</keyword>
<dbReference type="PANTHER" id="PTHR33221">
    <property type="entry name" value="WINGED HELIX-TURN-HELIX TRANSCRIPTIONAL REGULATOR, RRF2 FAMILY"/>
    <property type="match status" value="1"/>
</dbReference>
<name>A0A0P9AE47_9CLOT</name>
<dbReference type="InterPro" id="IPR036388">
    <property type="entry name" value="WH-like_DNA-bd_sf"/>
</dbReference>